<sequence length="391" mass="44360">MEDFKAKMRENFEMSDLGKLSYYLGIEVKQRPHSITLNQAGYAEKILEKLGMAECKPCRVPMDTRVKLSKSEESPPVDATLYRSAIGSLIYLVNTRPDLAYSVGMVSRFMEAPTTKHLAAVKQILRYVKGTLHHGCNYNKVEEEEFKLVGYSDSDLARDVDDRKSTTGVIYFLSQSPVTWISQKQKVVALSSCEAEYIAATTGTCQGTWISRLLHELIGWKTNKFELRVDNKSAIALTKNPVYHNRSKHIHIKFHFLRECVQRGEVEVEYVQTEEQLADILTKPLSRDKINELSMMIRIEDKEECSHSIKENGFSEICCKAVGGRRARQGLLQNYSRSESSAKSAAELQQVGARQDLLQSHWRSKLGSCVHLLLGDQIKRLQEINLSAYTG</sequence>
<reference evidence="2" key="1">
    <citation type="journal article" date="2016" name="Nat. Biotechnol.">
        <title>Sequencing wild and cultivated cassava and related species reveals extensive interspecific hybridization and genetic diversity.</title>
        <authorList>
            <person name="Bredeson J.V."/>
            <person name="Lyons J.B."/>
            <person name="Prochnik S.E."/>
            <person name="Wu G.A."/>
            <person name="Ha C.M."/>
            <person name="Edsinger-Gonzales E."/>
            <person name="Grimwood J."/>
            <person name="Schmutz J."/>
            <person name="Rabbi I.Y."/>
            <person name="Egesi C."/>
            <person name="Nauluvula P."/>
            <person name="Lebot V."/>
            <person name="Ndunguru J."/>
            <person name="Mkamilo G."/>
            <person name="Bart R.S."/>
            <person name="Setter T.L."/>
            <person name="Gleadow R.M."/>
            <person name="Kulakow P."/>
            <person name="Ferguson M.E."/>
            <person name="Rounsley S."/>
            <person name="Rokhsar D.S."/>
        </authorList>
    </citation>
    <scope>NUCLEOTIDE SEQUENCE [LARGE SCALE GENOMIC DNA]</scope>
    <source>
        <strain evidence="2">cv. AM560-2</strain>
    </source>
</reference>
<proteinExistence type="predicted"/>
<organism evidence="1 2">
    <name type="scientific">Manihot esculenta</name>
    <name type="common">Cassava</name>
    <name type="synonym">Jatropha manihot</name>
    <dbReference type="NCBI Taxonomy" id="3983"/>
    <lineage>
        <taxon>Eukaryota</taxon>
        <taxon>Viridiplantae</taxon>
        <taxon>Streptophyta</taxon>
        <taxon>Embryophyta</taxon>
        <taxon>Tracheophyta</taxon>
        <taxon>Spermatophyta</taxon>
        <taxon>Magnoliopsida</taxon>
        <taxon>eudicotyledons</taxon>
        <taxon>Gunneridae</taxon>
        <taxon>Pentapetalae</taxon>
        <taxon>rosids</taxon>
        <taxon>fabids</taxon>
        <taxon>Malpighiales</taxon>
        <taxon>Euphorbiaceae</taxon>
        <taxon>Crotonoideae</taxon>
        <taxon>Manihoteae</taxon>
        <taxon>Manihot</taxon>
    </lineage>
</organism>
<accession>A0ACB7HZX7</accession>
<evidence type="ECO:0000313" key="2">
    <source>
        <dbReference type="Proteomes" id="UP000091857"/>
    </source>
</evidence>
<comment type="caution">
    <text evidence="1">The sequence shown here is derived from an EMBL/GenBank/DDBJ whole genome shotgun (WGS) entry which is preliminary data.</text>
</comment>
<dbReference type="EMBL" id="CM004389">
    <property type="protein sequence ID" value="KAG8657524.1"/>
    <property type="molecule type" value="Genomic_DNA"/>
</dbReference>
<protein>
    <submittedName>
        <fullName evidence="1">Uncharacterized protein</fullName>
    </submittedName>
</protein>
<gene>
    <name evidence="1" type="ORF">MANES_03G075182v8</name>
</gene>
<dbReference type="Proteomes" id="UP000091857">
    <property type="component" value="Chromosome 3"/>
</dbReference>
<evidence type="ECO:0000313" key="1">
    <source>
        <dbReference type="EMBL" id="KAG8657524.1"/>
    </source>
</evidence>
<keyword evidence="2" id="KW-1185">Reference proteome</keyword>
<name>A0ACB7HZX7_MANES</name>